<organism evidence="2 3">
    <name type="scientific">Aureobasidium namibiae CBS 147.97</name>
    <dbReference type="NCBI Taxonomy" id="1043004"/>
    <lineage>
        <taxon>Eukaryota</taxon>
        <taxon>Fungi</taxon>
        <taxon>Dikarya</taxon>
        <taxon>Ascomycota</taxon>
        <taxon>Pezizomycotina</taxon>
        <taxon>Dothideomycetes</taxon>
        <taxon>Dothideomycetidae</taxon>
        <taxon>Dothideales</taxon>
        <taxon>Saccotheciaceae</taxon>
        <taxon>Aureobasidium</taxon>
    </lineage>
</organism>
<dbReference type="PANTHER" id="PTHR37017">
    <property type="entry name" value="AB HYDROLASE-1 DOMAIN-CONTAINING PROTEIN-RELATED"/>
    <property type="match status" value="1"/>
</dbReference>
<dbReference type="Proteomes" id="UP000027730">
    <property type="component" value="Unassembled WGS sequence"/>
</dbReference>
<dbReference type="GeneID" id="25409219"/>
<dbReference type="SUPFAM" id="SSF53474">
    <property type="entry name" value="alpha/beta-Hydrolases"/>
    <property type="match status" value="1"/>
</dbReference>
<dbReference type="PANTHER" id="PTHR37017:SF11">
    <property type="entry name" value="ESTERASE_LIPASE_THIOESTERASE DOMAIN-CONTAINING PROTEIN"/>
    <property type="match status" value="1"/>
</dbReference>
<dbReference type="RefSeq" id="XP_013430024.1">
    <property type="nucleotide sequence ID" value="XM_013574570.1"/>
</dbReference>
<keyword evidence="3" id="KW-1185">Reference proteome</keyword>
<dbReference type="OrthoDB" id="1263307at2759"/>
<dbReference type="InterPro" id="IPR052897">
    <property type="entry name" value="Sec-Metab_Biosynth_Hydrolase"/>
</dbReference>
<accession>A0A074X2F6</accession>
<dbReference type="InterPro" id="IPR000073">
    <property type="entry name" value="AB_hydrolase_1"/>
</dbReference>
<reference evidence="2 3" key="1">
    <citation type="journal article" date="2014" name="BMC Genomics">
        <title>Genome sequencing of four Aureobasidium pullulans varieties: biotechnological potential, stress tolerance, and description of new species.</title>
        <authorList>
            <person name="Gostin Ar C."/>
            <person name="Ohm R.A."/>
            <person name="Kogej T."/>
            <person name="Sonjak S."/>
            <person name="Turk M."/>
            <person name="Zajc J."/>
            <person name="Zalar P."/>
            <person name="Grube M."/>
            <person name="Sun H."/>
            <person name="Han J."/>
            <person name="Sharma A."/>
            <person name="Chiniquy J."/>
            <person name="Ngan C.Y."/>
            <person name="Lipzen A."/>
            <person name="Barry K."/>
            <person name="Grigoriev I.V."/>
            <person name="Gunde-Cimerman N."/>
        </authorList>
    </citation>
    <scope>NUCLEOTIDE SEQUENCE [LARGE SCALE GENOMIC DNA]</scope>
    <source>
        <strain evidence="2 3">CBS 147.97</strain>
    </source>
</reference>
<gene>
    <name evidence="2" type="ORF">M436DRAFT_39556</name>
</gene>
<feature type="domain" description="AB hydrolase-1" evidence="1">
    <location>
        <begin position="7"/>
        <end position="232"/>
    </location>
</feature>
<dbReference type="HOGENOM" id="CLU_046066_1_3_1"/>
<evidence type="ECO:0000313" key="2">
    <source>
        <dbReference type="EMBL" id="KEQ76177.1"/>
    </source>
</evidence>
<proteinExistence type="predicted"/>
<dbReference type="InterPro" id="IPR029058">
    <property type="entry name" value="AB_hydrolase_fold"/>
</dbReference>
<name>A0A074X2F6_9PEZI</name>
<evidence type="ECO:0000313" key="3">
    <source>
        <dbReference type="Proteomes" id="UP000027730"/>
    </source>
</evidence>
<sequence length="243" mass="27169">MNSKPTIIFVTGAWHKPHLYASLLEGLRRTRFPVIAPCLPSIGGTCDSFYDDVYIVRRAIAEEVFQGHEIVVLMHSYGGMVGSAAVQGYSKQEVSRGGGVIRMIYMAAFALETGVSLMDAFNNTALPWWQSVNPKQWRAVNPSYVFYNDLDSEKAEGLSGQLDLQAKGSFESKQTYAAWKDIDSTYIVCTRDNFIPKQAQVAMASQPGGKFTIEYLEASHCPWLSIPEQTLDLIRRTTIWEPI</sequence>
<keyword evidence="2" id="KW-0378">Hydrolase</keyword>
<dbReference type="Gene3D" id="3.40.50.1820">
    <property type="entry name" value="alpha/beta hydrolase"/>
    <property type="match status" value="1"/>
</dbReference>
<evidence type="ECO:0000259" key="1">
    <source>
        <dbReference type="Pfam" id="PF12697"/>
    </source>
</evidence>
<dbReference type="Pfam" id="PF12697">
    <property type="entry name" value="Abhydrolase_6"/>
    <property type="match status" value="1"/>
</dbReference>
<protein>
    <submittedName>
        <fullName evidence="2">Alpha/beta-hydrolase</fullName>
    </submittedName>
</protein>
<dbReference type="EMBL" id="KL584704">
    <property type="protein sequence ID" value="KEQ76177.1"/>
    <property type="molecule type" value="Genomic_DNA"/>
</dbReference>
<dbReference type="GO" id="GO:0016787">
    <property type="term" value="F:hydrolase activity"/>
    <property type="evidence" value="ECO:0007669"/>
    <property type="project" value="UniProtKB-KW"/>
</dbReference>
<dbReference type="AlphaFoldDB" id="A0A074X2F6"/>
<dbReference type="STRING" id="1043004.A0A074X2F6"/>